<evidence type="ECO:0000256" key="1">
    <source>
        <dbReference type="SAM" id="MobiDB-lite"/>
    </source>
</evidence>
<proteinExistence type="predicted"/>
<dbReference type="EMBL" id="JACEIK010008794">
    <property type="protein sequence ID" value="MCE3051640.1"/>
    <property type="molecule type" value="Genomic_DNA"/>
</dbReference>
<accession>A0ABS8WQ71</accession>
<evidence type="ECO:0000313" key="3">
    <source>
        <dbReference type="Proteomes" id="UP000823775"/>
    </source>
</evidence>
<comment type="caution">
    <text evidence="2">The sequence shown here is derived from an EMBL/GenBank/DDBJ whole genome shotgun (WGS) entry which is preliminary data.</text>
</comment>
<feature type="compositionally biased region" description="Basic and acidic residues" evidence="1">
    <location>
        <begin position="1"/>
        <end position="10"/>
    </location>
</feature>
<feature type="region of interest" description="Disordered" evidence="1">
    <location>
        <begin position="1"/>
        <end position="61"/>
    </location>
</feature>
<organism evidence="2 3">
    <name type="scientific">Datura stramonium</name>
    <name type="common">Jimsonweed</name>
    <name type="synonym">Common thornapple</name>
    <dbReference type="NCBI Taxonomy" id="4076"/>
    <lineage>
        <taxon>Eukaryota</taxon>
        <taxon>Viridiplantae</taxon>
        <taxon>Streptophyta</taxon>
        <taxon>Embryophyta</taxon>
        <taxon>Tracheophyta</taxon>
        <taxon>Spermatophyta</taxon>
        <taxon>Magnoliopsida</taxon>
        <taxon>eudicotyledons</taxon>
        <taxon>Gunneridae</taxon>
        <taxon>Pentapetalae</taxon>
        <taxon>asterids</taxon>
        <taxon>lamiids</taxon>
        <taxon>Solanales</taxon>
        <taxon>Solanaceae</taxon>
        <taxon>Solanoideae</taxon>
        <taxon>Datureae</taxon>
        <taxon>Datura</taxon>
    </lineage>
</organism>
<evidence type="ECO:0000313" key="2">
    <source>
        <dbReference type="EMBL" id="MCE3051640.1"/>
    </source>
</evidence>
<keyword evidence="3" id="KW-1185">Reference proteome</keyword>
<sequence length="115" mass="12491">MKRGAQEEVRLSSAAHSPSSARPGATHRHGAARPGVMWKERGASRVATRRENGTVSTTPRQCGPREKVCLLDELMIGVPVNVGVIIKNVLRRSRVNEGQSFGFGGLLTRLCMDIN</sequence>
<protein>
    <submittedName>
        <fullName evidence="2">Uncharacterized protein</fullName>
    </submittedName>
</protein>
<name>A0ABS8WQ71_DATST</name>
<reference evidence="2 3" key="1">
    <citation type="journal article" date="2021" name="BMC Genomics">
        <title>Datura genome reveals duplications of psychoactive alkaloid biosynthetic genes and high mutation rate following tissue culture.</title>
        <authorList>
            <person name="Rajewski A."/>
            <person name="Carter-House D."/>
            <person name="Stajich J."/>
            <person name="Litt A."/>
        </authorList>
    </citation>
    <scope>NUCLEOTIDE SEQUENCE [LARGE SCALE GENOMIC DNA]</scope>
    <source>
        <strain evidence="2">AR-01</strain>
    </source>
</reference>
<feature type="compositionally biased region" description="Low complexity" evidence="1">
    <location>
        <begin position="12"/>
        <end position="21"/>
    </location>
</feature>
<gene>
    <name evidence="2" type="ORF">HAX54_050401</name>
</gene>
<feature type="compositionally biased region" description="Basic and acidic residues" evidence="1">
    <location>
        <begin position="38"/>
        <end position="52"/>
    </location>
</feature>
<dbReference type="Proteomes" id="UP000823775">
    <property type="component" value="Unassembled WGS sequence"/>
</dbReference>